<feature type="chain" id="PRO_5038104738" description="Cellulose biosynthesis protein BcsS" evidence="1">
    <location>
        <begin position="21"/>
        <end position="224"/>
    </location>
</feature>
<keyword evidence="3" id="KW-1185">Reference proteome</keyword>
<evidence type="ECO:0000313" key="3">
    <source>
        <dbReference type="Proteomes" id="UP000622317"/>
    </source>
</evidence>
<evidence type="ECO:0000313" key="2">
    <source>
        <dbReference type="EMBL" id="MBD5780939.1"/>
    </source>
</evidence>
<proteinExistence type="predicted"/>
<comment type="caution">
    <text evidence="2">The sequence shown here is derived from an EMBL/GenBank/DDBJ whole genome shotgun (WGS) entry which is preliminary data.</text>
</comment>
<organism evidence="2 3">
    <name type="scientific">Pelagicoccus enzymogenes</name>
    <dbReference type="NCBI Taxonomy" id="2773457"/>
    <lineage>
        <taxon>Bacteria</taxon>
        <taxon>Pseudomonadati</taxon>
        <taxon>Verrucomicrobiota</taxon>
        <taxon>Opitutia</taxon>
        <taxon>Puniceicoccales</taxon>
        <taxon>Pelagicoccaceae</taxon>
        <taxon>Pelagicoccus</taxon>
    </lineage>
</organism>
<evidence type="ECO:0000256" key="1">
    <source>
        <dbReference type="SAM" id="SignalP"/>
    </source>
</evidence>
<dbReference type="AlphaFoldDB" id="A0A927F9S4"/>
<dbReference type="Pfam" id="PF09694">
    <property type="entry name" value="Gcw_chp"/>
    <property type="match status" value="1"/>
</dbReference>
<dbReference type="RefSeq" id="WP_191618045.1">
    <property type="nucleotide sequence ID" value="NZ_JACYFG010000038.1"/>
</dbReference>
<protein>
    <recommendedName>
        <fullName evidence="4">Cellulose biosynthesis protein BcsS</fullName>
    </recommendedName>
</protein>
<feature type="signal peptide" evidence="1">
    <location>
        <begin position="1"/>
        <end position="20"/>
    </location>
</feature>
<dbReference type="EMBL" id="JACYFG010000038">
    <property type="protein sequence ID" value="MBD5780939.1"/>
    <property type="molecule type" value="Genomic_DNA"/>
</dbReference>
<reference evidence="2" key="1">
    <citation type="submission" date="2020-09" db="EMBL/GenBank/DDBJ databases">
        <title>Pelagicoccus enzymogenes sp. nov. with an EPS production, isolated from marine sediment.</title>
        <authorList>
            <person name="Feng X."/>
        </authorList>
    </citation>
    <scope>NUCLEOTIDE SEQUENCE</scope>
    <source>
        <strain evidence="2">NFK12</strain>
    </source>
</reference>
<evidence type="ECO:0008006" key="4">
    <source>
        <dbReference type="Google" id="ProtNLM"/>
    </source>
</evidence>
<dbReference type="InterPro" id="IPR010239">
    <property type="entry name" value="CHP02001"/>
</dbReference>
<keyword evidence="1" id="KW-0732">Signal</keyword>
<accession>A0A927F9S4</accession>
<name>A0A927F9S4_9BACT</name>
<sequence>MKADRLLSRLCLTMLPFVCAGAFGGEFSTEVKVQSAYLDRGIKAADLTWFPSIEYAEGGFYVGAWAALPLEKKGSPNFYGDEVDLYAGYGWPVADKWGLDFGGIRHEHSGRAGTDEVYLGLFGELGTVSPSIYIYKDFDTRELFVEAAATVAVPLEGFPFEATGRLGYSDANRDYRYFGVDLVYPVELSRSSSLSLGLHYDDNDFGLGVPDSNLYGSASFQLRF</sequence>
<dbReference type="Proteomes" id="UP000622317">
    <property type="component" value="Unassembled WGS sequence"/>
</dbReference>
<gene>
    <name evidence="2" type="ORF">IEN85_15675</name>
</gene>